<dbReference type="Proteomes" id="UP000242715">
    <property type="component" value="Unassembled WGS sequence"/>
</dbReference>
<accession>A0A2Z6PKY9</accession>
<dbReference type="EMBL" id="DF974277">
    <property type="protein sequence ID" value="GAU47039.1"/>
    <property type="molecule type" value="Genomic_DNA"/>
</dbReference>
<sequence length="67" mass="8016">MAFNNSFLMHHAAFLNTEAVKRTDKEHDSFIDEFFTAMRTYQMEFDVENEQANMIFLIFKKMDVLSQ</sequence>
<protein>
    <submittedName>
        <fullName evidence="1">Uncharacterized protein</fullName>
    </submittedName>
</protein>
<evidence type="ECO:0000313" key="2">
    <source>
        <dbReference type="Proteomes" id="UP000242715"/>
    </source>
</evidence>
<reference evidence="2" key="1">
    <citation type="journal article" date="2017" name="Front. Plant Sci.">
        <title>Climate Clever Clovers: New Paradigm to Reduce the Environmental Footprint of Ruminants by Breeding Low Methanogenic Forages Utilizing Haplotype Variation.</title>
        <authorList>
            <person name="Kaur P."/>
            <person name="Appels R."/>
            <person name="Bayer P.E."/>
            <person name="Keeble-Gagnere G."/>
            <person name="Wang J."/>
            <person name="Hirakawa H."/>
            <person name="Shirasawa K."/>
            <person name="Vercoe P."/>
            <person name="Stefanova K."/>
            <person name="Durmic Z."/>
            <person name="Nichols P."/>
            <person name="Revell C."/>
            <person name="Isobe S.N."/>
            <person name="Edwards D."/>
            <person name="Erskine W."/>
        </authorList>
    </citation>
    <scope>NUCLEOTIDE SEQUENCE [LARGE SCALE GENOMIC DNA]</scope>
    <source>
        <strain evidence="2">cv. Daliak</strain>
    </source>
</reference>
<name>A0A2Z6PKY9_TRISU</name>
<gene>
    <name evidence="1" type="ORF">TSUD_239960</name>
</gene>
<keyword evidence="2" id="KW-1185">Reference proteome</keyword>
<organism evidence="1 2">
    <name type="scientific">Trifolium subterraneum</name>
    <name type="common">Subterranean clover</name>
    <dbReference type="NCBI Taxonomy" id="3900"/>
    <lineage>
        <taxon>Eukaryota</taxon>
        <taxon>Viridiplantae</taxon>
        <taxon>Streptophyta</taxon>
        <taxon>Embryophyta</taxon>
        <taxon>Tracheophyta</taxon>
        <taxon>Spermatophyta</taxon>
        <taxon>Magnoliopsida</taxon>
        <taxon>eudicotyledons</taxon>
        <taxon>Gunneridae</taxon>
        <taxon>Pentapetalae</taxon>
        <taxon>rosids</taxon>
        <taxon>fabids</taxon>
        <taxon>Fabales</taxon>
        <taxon>Fabaceae</taxon>
        <taxon>Papilionoideae</taxon>
        <taxon>50 kb inversion clade</taxon>
        <taxon>NPAAA clade</taxon>
        <taxon>Hologalegina</taxon>
        <taxon>IRL clade</taxon>
        <taxon>Trifolieae</taxon>
        <taxon>Trifolium</taxon>
    </lineage>
</organism>
<dbReference type="AlphaFoldDB" id="A0A2Z6PKY9"/>
<proteinExistence type="predicted"/>
<evidence type="ECO:0000313" key="1">
    <source>
        <dbReference type="EMBL" id="GAU47039.1"/>
    </source>
</evidence>